<evidence type="ECO:0000313" key="3">
    <source>
        <dbReference type="Proteomes" id="UP000054097"/>
    </source>
</evidence>
<keyword evidence="3" id="KW-1185">Reference proteome</keyword>
<sequence length="613" mass="67528">MELLSNDMDTTELASNDNFHLSPYSGTVQSSAPQLSSGRNDLGTEVDDSPATVDPHVAGFLKSAMGPRIWTMFSSKISESEEKESAGIFTGIRSDKAQGSATQKPVRGMPSSATFPKKEDYMRHGSTSLCVIAFLVKVEIVKDVLRKYATRSFSDLSHSWVQSHSYSSAPSGVVFVTPQSILNLCHWSNLQVESWSRRSDAVSILAANDTSLRDLFFVLYHRLYKKDPPPSHQVFQGWPGSEIPAFMNHDSVEADRRLRVARGFTGKRLDNVIAHTVKSQLWIGRNLTLQPFGTHGDIAWNVQWQIIKSSVTEKQTQLENPTDSSESSKSQSWKRGDLPKLNIRGSPLYRGRTMGAGHTHSDRPDARPTTSYNTDSSQSFGDAERNNIAISPASITHDRHTGASSSPVGTDARFRSHFRYYKDISSKGSSDSLDNYGAKSQGQLLQAQSHGSGDSKSLKRSRSLSLGHLTGTHYVRQLNANEESIPGSSKQLSGSEVVRQHSKPLAKRRRRTKRNDWDITQYKHNSDNGQKSGEEKGSSSGSGELSFAASRRGSPASYNGSGSDSNSGSFYPTQAEYMARPSTQSSLEQIFVSVERSINSRQSHSRNASFSSR</sequence>
<accession>A0A0C3AZY6</accession>
<evidence type="ECO:0000256" key="1">
    <source>
        <dbReference type="SAM" id="MobiDB-lite"/>
    </source>
</evidence>
<dbReference type="Proteomes" id="UP000054097">
    <property type="component" value="Unassembled WGS sequence"/>
</dbReference>
<dbReference type="AlphaFoldDB" id="A0A0C3AZY6"/>
<reference evidence="2 3" key="1">
    <citation type="submission" date="2014-04" db="EMBL/GenBank/DDBJ databases">
        <authorList>
            <consortium name="DOE Joint Genome Institute"/>
            <person name="Kuo A."/>
            <person name="Zuccaro A."/>
            <person name="Kohler A."/>
            <person name="Nagy L.G."/>
            <person name="Floudas D."/>
            <person name="Copeland A."/>
            <person name="Barry K.W."/>
            <person name="Cichocki N."/>
            <person name="Veneault-Fourrey C."/>
            <person name="LaButti K."/>
            <person name="Lindquist E.A."/>
            <person name="Lipzen A."/>
            <person name="Lundell T."/>
            <person name="Morin E."/>
            <person name="Murat C."/>
            <person name="Sun H."/>
            <person name="Tunlid A."/>
            <person name="Henrissat B."/>
            <person name="Grigoriev I.V."/>
            <person name="Hibbett D.S."/>
            <person name="Martin F."/>
            <person name="Nordberg H.P."/>
            <person name="Cantor M.N."/>
            <person name="Hua S.X."/>
        </authorList>
    </citation>
    <scope>NUCLEOTIDE SEQUENCE [LARGE SCALE GENOMIC DNA]</scope>
    <source>
        <strain evidence="2 3">MAFF 305830</strain>
    </source>
</reference>
<feature type="region of interest" description="Disordered" evidence="1">
    <location>
        <begin position="442"/>
        <end position="461"/>
    </location>
</feature>
<feature type="compositionally biased region" description="Polar residues" evidence="1">
    <location>
        <begin position="313"/>
        <end position="323"/>
    </location>
</feature>
<feature type="region of interest" description="Disordered" evidence="1">
    <location>
        <begin position="97"/>
        <end position="117"/>
    </location>
</feature>
<dbReference type="STRING" id="933852.A0A0C3AZY6"/>
<feature type="region of interest" description="Disordered" evidence="1">
    <location>
        <begin position="483"/>
        <end position="584"/>
    </location>
</feature>
<name>A0A0C3AZY6_SERVB</name>
<dbReference type="HOGENOM" id="CLU_445611_0_0_1"/>
<feature type="region of interest" description="Disordered" evidence="1">
    <location>
        <begin position="1"/>
        <end position="49"/>
    </location>
</feature>
<proteinExistence type="predicted"/>
<organism evidence="2 3">
    <name type="scientific">Serendipita vermifera MAFF 305830</name>
    <dbReference type="NCBI Taxonomy" id="933852"/>
    <lineage>
        <taxon>Eukaryota</taxon>
        <taxon>Fungi</taxon>
        <taxon>Dikarya</taxon>
        <taxon>Basidiomycota</taxon>
        <taxon>Agaricomycotina</taxon>
        <taxon>Agaricomycetes</taxon>
        <taxon>Sebacinales</taxon>
        <taxon>Serendipitaceae</taxon>
        <taxon>Serendipita</taxon>
    </lineage>
</organism>
<feature type="compositionally biased region" description="Polar residues" evidence="1">
    <location>
        <begin position="483"/>
        <end position="494"/>
    </location>
</feature>
<protein>
    <submittedName>
        <fullName evidence="2">Uncharacterized protein</fullName>
    </submittedName>
</protein>
<feature type="compositionally biased region" description="Basic residues" evidence="1">
    <location>
        <begin position="500"/>
        <end position="513"/>
    </location>
</feature>
<evidence type="ECO:0000313" key="2">
    <source>
        <dbReference type="EMBL" id="KIM25539.1"/>
    </source>
</evidence>
<dbReference type="EMBL" id="KN824313">
    <property type="protein sequence ID" value="KIM25539.1"/>
    <property type="molecule type" value="Genomic_DNA"/>
</dbReference>
<feature type="compositionally biased region" description="Low complexity" evidence="1">
    <location>
        <begin position="557"/>
        <end position="569"/>
    </location>
</feature>
<feature type="region of interest" description="Disordered" evidence="1">
    <location>
        <begin position="313"/>
        <end position="384"/>
    </location>
</feature>
<gene>
    <name evidence="2" type="ORF">M408DRAFT_26091</name>
</gene>
<feature type="compositionally biased region" description="Polar residues" evidence="1">
    <location>
        <begin position="368"/>
        <end position="380"/>
    </location>
</feature>
<reference evidence="3" key="2">
    <citation type="submission" date="2015-01" db="EMBL/GenBank/DDBJ databases">
        <title>Evolutionary Origins and Diversification of the Mycorrhizal Mutualists.</title>
        <authorList>
            <consortium name="DOE Joint Genome Institute"/>
            <consortium name="Mycorrhizal Genomics Consortium"/>
            <person name="Kohler A."/>
            <person name="Kuo A."/>
            <person name="Nagy L.G."/>
            <person name="Floudas D."/>
            <person name="Copeland A."/>
            <person name="Barry K.W."/>
            <person name="Cichocki N."/>
            <person name="Veneault-Fourrey C."/>
            <person name="LaButti K."/>
            <person name="Lindquist E.A."/>
            <person name="Lipzen A."/>
            <person name="Lundell T."/>
            <person name="Morin E."/>
            <person name="Murat C."/>
            <person name="Riley R."/>
            <person name="Ohm R."/>
            <person name="Sun H."/>
            <person name="Tunlid A."/>
            <person name="Henrissat B."/>
            <person name="Grigoriev I.V."/>
            <person name="Hibbett D.S."/>
            <person name="Martin F."/>
        </authorList>
    </citation>
    <scope>NUCLEOTIDE SEQUENCE [LARGE SCALE GENOMIC DNA]</scope>
    <source>
        <strain evidence="3">MAFF 305830</strain>
    </source>
</reference>
<feature type="compositionally biased region" description="Polar residues" evidence="1">
    <location>
        <begin position="12"/>
        <end position="39"/>
    </location>
</feature>